<accession>I0GS04</accession>
<reference evidence="1 2" key="1">
    <citation type="submission" date="2011-10" db="EMBL/GenBank/DDBJ databases">
        <title>Whole genome sequence of Selenomonas ruminantium subsp. lactilytica TAM6421.</title>
        <authorList>
            <person name="Oguchi A."/>
            <person name="Ankai A."/>
            <person name="Kaneko J."/>
            <person name="Yamada-Narita S."/>
            <person name="Fukui S."/>
            <person name="Takahashi M."/>
            <person name="Onodera T."/>
            <person name="Kojima S."/>
            <person name="Fushimi T."/>
            <person name="Abe N."/>
            <person name="Kamio Y."/>
            <person name="Yamazaki S."/>
            <person name="Fujita N."/>
        </authorList>
    </citation>
    <scope>NUCLEOTIDE SEQUENCE [LARGE SCALE GENOMIC DNA]</scope>
    <source>
        <strain evidence="2">NBRC 103574 / TAM6421</strain>
    </source>
</reference>
<dbReference type="HOGENOM" id="CLU_2208244_0_0_9"/>
<evidence type="ECO:0000313" key="1">
    <source>
        <dbReference type="EMBL" id="BAL83541.1"/>
    </source>
</evidence>
<protein>
    <submittedName>
        <fullName evidence="1">Uncharacterized protein</fullName>
    </submittedName>
</protein>
<dbReference type="KEGG" id="sri:SELR_18330"/>
<dbReference type="PATRIC" id="fig|927704.6.peg.1906"/>
<dbReference type="RefSeq" id="WP_014424972.1">
    <property type="nucleotide sequence ID" value="NC_017068.1"/>
</dbReference>
<gene>
    <name evidence="1" type="ordered locus">SELR_18330</name>
</gene>
<sequence>MAENSFDKLLGRNGELVEERKKQVLAGALEIVQRHCDETPNKMEGIAALFGKRLGEEFKVYHKCRETLKCKITDNGLSFYYDAYGRWWEDSGLLIELLKGEAVIVDE</sequence>
<dbReference type="OrthoDB" id="9886300at2"/>
<name>I0GS04_SELRL</name>
<dbReference type="Proteomes" id="UP000007887">
    <property type="component" value="Chromosome"/>
</dbReference>
<evidence type="ECO:0000313" key="2">
    <source>
        <dbReference type="Proteomes" id="UP000007887"/>
    </source>
</evidence>
<organism evidence="1 2">
    <name type="scientific">Selenomonas ruminantium subsp. lactilytica (strain NBRC 103574 / TAM6421)</name>
    <dbReference type="NCBI Taxonomy" id="927704"/>
    <lineage>
        <taxon>Bacteria</taxon>
        <taxon>Bacillati</taxon>
        <taxon>Bacillota</taxon>
        <taxon>Negativicutes</taxon>
        <taxon>Selenomonadales</taxon>
        <taxon>Selenomonadaceae</taxon>
        <taxon>Selenomonas</taxon>
    </lineage>
</organism>
<dbReference type="EMBL" id="AP012292">
    <property type="protein sequence ID" value="BAL83541.1"/>
    <property type="molecule type" value="Genomic_DNA"/>
</dbReference>
<proteinExistence type="predicted"/>
<dbReference type="AlphaFoldDB" id="I0GS04"/>